<protein>
    <submittedName>
        <fullName evidence="4">Sugar transferase</fullName>
    </submittedName>
</protein>
<dbReference type="GO" id="GO:0016780">
    <property type="term" value="F:phosphotransferase activity, for other substituted phosphate groups"/>
    <property type="evidence" value="ECO:0007669"/>
    <property type="project" value="TreeGrafter"/>
</dbReference>
<comment type="similarity">
    <text evidence="1">Belongs to the bacterial sugar transferase family.</text>
</comment>
<comment type="caution">
    <text evidence="4">The sequence shown here is derived from an EMBL/GenBank/DDBJ whole genome shotgun (WGS) entry which is preliminary data.</text>
</comment>
<reference evidence="4 5" key="1">
    <citation type="journal article" date="2018" name="Elife">
        <title>Discovery and characterization of a prevalent human gut bacterial enzyme sufficient for the inactivation of a family of plant toxins.</title>
        <authorList>
            <person name="Koppel N."/>
            <person name="Bisanz J.E."/>
            <person name="Pandelia M.E."/>
            <person name="Turnbaugh P.J."/>
            <person name="Balskus E.P."/>
        </authorList>
    </citation>
    <scope>NUCLEOTIDE SEQUENCE [LARGE SCALE GENOMIC DNA]</scope>
    <source>
        <strain evidence="4 5">W1 BHI 6</strain>
    </source>
</reference>
<feature type="domain" description="Bacterial sugar transferase" evidence="3">
    <location>
        <begin position="34"/>
        <end position="212"/>
    </location>
</feature>
<name>A0A369M8X7_EGGLN</name>
<dbReference type="Pfam" id="PF02397">
    <property type="entry name" value="Bac_transf"/>
    <property type="match status" value="1"/>
</dbReference>
<dbReference type="EMBL" id="PPTU01000023">
    <property type="protein sequence ID" value="RDB68187.1"/>
    <property type="molecule type" value="Genomic_DNA"/>
</dbReference>
<evidence type="ECO:0000259" key="3">
    <source>
        <dbReference type="Pfam" id="PF02397"/>
    </source>
</evidence>
<evidence type="ECO:0000313" key="4">
    <source>
        <dbReference type="EMBL" id="RDB68187.1"/>
    </source>
</evidence>
<dbReference type="PANTHER" id="PTHR30576:SF8">
    <property type="entry name" value="UNDECAPRENYL-PHOSPHATE GALACTOSE PHOSPHOTRANSFERASE"/>
    <property type="match status" value="1"/>
</dbReference>
<keyword evidence="4" id="KW-0808">Transferase</keyword>
<gene>
    <name evidence="4" type="ORF">C1875_12155</name>
</gene>
<keyword evidence="2" id="KW-1133">Transmembrane helix</keyword>
<keyword evidence="2" id="KW-0812">Transmembrane</keyword>
<sequence>MSLASSIAVRNLEHANEVSDLVAPKTSFYSKTVKRAIDVILSIIALIVCFPVNLVLAIATYFDVGSPIIFKQTRTGKDLEPFTIYKFRNMTNERDEKGELLPPSQRVTKLGKFFRKTSLDELLNFWSVLKGDMSLIGPRPLPCEYVDRLSERHKYRYSVRPGLECPFSKEIAEKYSYPEPYSRYHVQFENDVWYVENLSFSTDAKLFFGLVRMTLDMHHRGKGAGSASPFIGYDEEGNAVSRKHYEEHLKKDNANEV</sequence>
<evidence type="ECO:0000313" key="5">
    <source>
        <dbReference type="Proteomes" id="UP000253970"/>
    </source>
</evidence>
<dbReference type="InterPro" id="IPR003362">
    <property type="entry name" value="Bact_transf"/>
</dbReference>
<evidence type="ECO:0000256" key="2">
    <source>
        <dbReference type="SAM" id="Phobius"/>
    </source>
</evidence>
<feature type="transmembrane region" description="Helical" evidence="2">
    <location>
        <begin position="39"/>
        <end position="62"/>
    </location>
</feature>
<evidence type="ECO:0000256" key="1">
    <source>
        <dbReference type="ARBA" id="ARBA00006464"/>
    </source>
</evidence>
<dbReference type="AlphaFoldDB" id="A0A369M8X7"/>
<accession>A0A369M8X7</accession>
<dbReference type="Proteomes" id="UP000253970">
    <property type="component" value="Unassembled WGS sequence"/>
</dbReference>
<organism evidence="4 5">
    <name type="scientific">Eggerthella lenta</name>
    <name type="common">Eubacterium lentum</name>
    <dbReference type="NCBI Taxonomy" id="84112"/>
    <lineage>
        <taxon>Bacteria</taxon>
        <taxon>Bacillati</taxon>
        <taxon>Actinomycetota</taxon>
        <taxon>Coriobacteriia</taxon>
        <taxon>Eggerthellales</taxon>
        <taxon>Eggerthellaceae</taxon>
        <taxon>Eggerthella</taxon>
    </lineage>
</organism>
<proteinExistence type="inferred from homology"/>
<dbReference type="PANTHER" id="PTHR30576">
    <property type="entry name" value="COLANIC BIOSYNTHESIS UDP-GLUCOSE LIPID CARRIER TRANSFERASE"/>
    <property type="match status" value="1"/>
</dbReference>
<keyword evidence="2" id="KW-0472">Membrane</keyword>